<dbReference type="GO" id="GO:0016757">
    <property type="term" value="F:glycosyltransferase activity"/>
    <property type="evidence" value="ECO:0007669"/>
    <property type="project" value="UniProtKB-UniRule"/>
</dbReference>
<evidence type="ECO:0000256" key="10">
    <source>
        <dbReference type="SAM" id="MobiDB-lite"/>
    </source>
</evidence>
<feature type="region of interest" description="Disordered" evidence="10">
    <location>
        <begin position="117"/>
        <end position="146"/>
    </location>
</feature>
<dbReference type="GO" id="GO:0005737">
    <property type="term" value="C:cytoplasm"/>
    <property type="evidence" value="ECO:0007669"/>
    <property type="project" value="TreeGrafter"/>
</dbReference>
<dbReference type="PANTHER" id="PTHR21461:SF40">
    <property type="entry name" value="GLYCOSYLTRANSFERASE FAMILY 92 PROTEIN"/>
    <property type="match status" value="1"/>
</dbReference>
<keyword evidence="9" id="KW-0175">Coiled coil</keyword>
<dbReference type="Pfam" id="PF01697">
    <property type="entry name" value="Glyco_transf_92"/>
    <property type="match status" value="1"/>
</dbReference>
<accession>A0AAD5RD52</accession>
<proteinExistence type="inferred from homology"/>
<keyword evidence="4 8" id="KW-0808">Transferase</keyword>
<evidence type="ECO:0000256" key="8">
    <source>
        <dbReference type="RuleBase" id="RU366017"/>
    </source>
</evidence>
<dbReference type="Proteomes" id="UP001196413">
    <property type="component" value="Unassembled WGS sequence"/>
</dbReference>
<keyword evidence="7" id="KW-0472">Membrane</keyword>
<feature type="coiled-coil region" evidence="9">
    <location>
        <begin position="226"/>
        <end position="260"/>
    </location>
</feature>
<dbReference type="InterPro" id="IPR008166">
    <property type="entry name" value="Glyco_transf_92"/>
</dbReference>
<evidence type="ECO:0000256" key="4">
    <source>
        <dbReference type="ARBA" id="ARBA00022679"/>
    </source>
</evidence>
<reference evidence="11" key="1">
    <citation type="submission" date="2021-06" db="EMBL/GenBank/DDBJ databases">
        <title>Parelaphostrongylus tenuis whole genome reference sequence.</title>
        <authorList>
            <person name="Garwood T.J."/>
            <person name="Larsen P.A."/>
            <person name="Fountain-Jones N.M."/>
            <person name="Garbe J.R."/>
            <person name="Macchietto M.G."/>
            <person name="Kania S.A."/>
            <person name="Gerhold R.W."/>
            <person name="Richards J.E."/>
            <person name="Wolf T.M."/>
        </authorList>
    </citation>
    <scope>NUCLEOTIDE SEQUENCE</scope>
    <source>
        <strain evidence="11">MNPRO001-30</strain>
        <tissue evidence="11">Meninges</tissue>
    </source>
</reference>
<dbReference type="EMBL" id="JAHQIW010007369">
    <property type="protein sequence ID" value="KAJ1373962.1"/>
    <property type="molecule type" value="Genomic_DNA"/>
</dbReference>
<gene>
    <name evidence="11" type="ORF">KIN20_036524</name>
</gene>
<evidence type="ECO:0000256" key="6">
    <source>
        <dbReference type="ARBA" id="ARBA00022989"/>
    </source>
</evidence>
<comment type="caution">
    <text evidence="11">The sequence shown here is derived from an EMBL/GenBank/DDBJ whole genome shotgun (WGS) entry which is preliminary data.</text>
</comment>
<dbReference type="GO" id="GO:0016020">
    <property type="term" value="C:membrane"/>
    <property type="evidence" value="ECO:0007669"/>
    <property type="project" value="UniProtKB-SubCell"/>
</dbReference>
<feature type="region of interest" description="Disordered" evidence="10">
    <location>
        <begin position="279"/>
        <end position="299"/>
    </location>
</feature>
<keyword evidence="6" id="KW-1133">Transmembrane helix</keyword>
<keyword evidence="3 8" id="KW-0328">Glycosyltransferase</keyword>
<comment type="subcellular location">
    <subcellularLocation>
        <location evidence="1">Membrane</location>
        <topology evidence="1">Single-pass membrane protein</topology>
    </subcellularLocation>
</comment>
<keyword evidence="5" id="KW-0812">Transmembrane</keyword>
<dbReference type="EC" id="2.4.1.-" evidence="8"/>
<organism evidence="11 12">
    <name type="scientific">Parelaphostrongylus tenuis</name>
    <name type="common">Meningeal worm</name>
    <dbReference type="NCBI Taxonomy" id="148309"/>
    <lineage>
        <taxon>Eukaryota</taxon>
        <taxon>Metazoa</taxon>
        <taxon>Ecdysozoa</taxon>
        <taxon>Nematoda</taxon>
        <taxon>Chromadorea</taxon>
        <taxon>Rhabditida</taxon>
        <taxon>Rhabditina</taxon>
        <taxon>Rhabditomorpha</taxon>
        <taxon>Strongyloidea</taxon>
        <taxon>Metastrongylidae</taxon>
        <taxon>Parelaphostrongylus</taxon>
    </lineage>
</organism>
<name>A0AAD5RD52_PARTN</name>
<evidence type="ECO:0000256" key="3">
    <source>
        <dbReference type="ARBA" id="ARBA00022676"/>
    </source>
</evidence>
<evidence type="ECO:0000256" key="5">
    <source>
        <dbReference type="ARBA" id="ARBA00022692"/>
    </source>
</evidence>
<evidence type="ECO:0000256" key="9">
    <source>
        <dbReference type="SAM" id="Coils"/>
    </source>
</evidence>
<evidence type="ECO:0000256" key="1">
    <source>
        <dbReference type="ARBA" id="ARBA00004167"/>
    </source>
</evidence>
<evidence type="ECO:0000313" key="12">
    <source>
        <dbReference type="Proteomes" id="UP001196413"/>
    </source>
</evidence>
<protein>
    <recommendedName>
        <fullName evidence="8">Glycosyltransferase family 92 protein</fullName>
        <ecNumber evidence="8">2.4.1.-</ecNumber>
    </recommendedName>
</protein>
<keyword evidence="12" id="KW-1185">Reference proteome</keyword>
<evidence type="ECO:0000256" key="7">
    <source>
        <dbReference type="ARBA" id="ARBA00023136"/>
    </source>
</evidence>
<dbReference type="PANTHER" id="PTHR21461">
    <property type="entry name" value="GLYCOSYLTRANSFERASE FAMILY 92 PROTEIN"/>
    <property type="match status" value="1"/>
</dbReference>
<evidence type="ECO:0000313" key="11">
    <source>
        <dbReference type="EMBL" id="KAJ1373962.1"/>
    </source>
</evidence>
<comment type="similarity">
    <text evidence="2 8">Belongs to the glycosyltransferase 92 family.</text>
</comment>
<dbReference type="AlphaFoldDB" id="A0AAD5RD52"/>
<evidence type="ECO:0000256" key="2">
    <source>
        <dbReference type="ARBA" id="ARBA00007647"/>
    </source>
</evidence>
<sequence>MPRRNYCRKCTNEDNGRDGEKNHTALSSAARHAHGCRGYFHQVHDNLRNSHDHERRYGELVEDRCGRTVVNRAVRMLASRPLGSHFASASVIFGVPCEDSTLTLEYAGSDCYPRDCKETRSTNMSTTSKKKTNNESNATSEGQLREHYSTPDLHEFNYGVDTETCFARLNPLRRREYALSISLLESGLSRFSTLQAVLPSIIAVDVNSDEAAQRSQKLLRISQLQIEYLLKSQHQLLEQIKKLEDDLLLKRKEVKQLKATILHSDAPFYREIERKLGGPRQAVESGSEKPFSGTKTNCRNKSRSPYTKCALKEFLYIRRGDLCVIFQTGLDLLDNIHDLNKYMPVVYFVTQQNLNTVPRKSAKKGSQLIQRSVLLRYGDTDPLVIFSAHKHDGYITVVLYSYGYLMRRLFCRLFDEQLRELIPAFESRVFPEFIVRCPASDIARFVAVSLNPDDKVTIGDMHDVEKSKLGSEAFFSVCLAPLWGSTPKWLMLIEFIEYYRMQGAEYFYIYKHDCDNLTQSVLDSYVSGWHCRGRGNL</sequence>